<organism evidence="5 6">
    <name type="scientific">Dimargaris verticillata</name>
    <dbReference type="NCBI Taxonomy" id="2761393"/>
    <lineage>
        <taxon>Eukaryota</taxon>
        <taxon>Fungi</taxon>
        <taxon>Fungi incertae sedis</taxon>
        <taxon>Zoopagomycota</taxon>
        <taxon>Kickxellomycotina</taxon>
        <taxon>Dimargaritomycetes</taxon>
        <taxon>Dimargaritales</taxon>
        <taxon>Dimargaritaceae</taxon>
        <taxon>Dimargaris</taxon>
    </lineage>
</organism>
<evidence type="ECO:0000313" key="6">
    <source>
        <dbReference type="Proteomes" id="UP001151582"/>
    </source>
</evidence>
<dbReference type="GO" id="GO:0003677">
    <property type="term" value="F:DNA binding"/>
    <property type="evidence" value="ECO:0007669"/>
    <property type="project" value="UniProtKB-UniRule"/>
</dbReference>
<feature type="region of interest" description="Disordered" evidence="3">
    <location>
        <begin position="1"/>
        <end position="23"/>
    </location>
</feature>
<feature type="region of interest" description="Disordered" evidence="3">
    <location>
        <begin position="329"/>
        <end position="348"/>
    </location>
</feature>
<feature type="DNA-binding region" description="Homeobox" evidence="1">
    <location>
        <begin position="378"/>
        <end position="437"/>
    </location>
</feature>
<gene>
    <name evidence="5" type="ORF">H4R34_005446</name>
</gene>
<feature type="compositionally biased region" description="Polar residues" evidence="3">
    <location>
        <begin position="517"/>
        <end position="533"/>
    </location>
</feature>
<feature type="region of interest" description="Disordered" evidence="3">
    <location>
        <begin position="517"/>
        <end position="548"/>
    </location>
</feature>
<dbReference type="InterPro" id="IPR001356">
    <property type="entry name" value="HD"/>
</dbReference>
<dbReference type="EMBL" id="JANBQB010001092">
    <property type="protein sequence ID" value="KAJ1972321.1"/>
    <property type="molecule type" value="Genomic_DNA"/>
</dbReference>
<comment type="caution">
    <text evidence="5">The sequence shown here is derived from an EMBL/GenBank/DDBJ whole genome shotgun (WGS) entry which is preliminary data.</text>
</comment>
<dbReference type="SMART" id="SM00389">
    <property type="entry name" value="HOX"/>
    <property type="match status" value="1"/>
</dbReference>
<sequence>MRAGALSLPYHSQAPAPSLGTRPLPPGIPIHAAYSPFPSLHSSAPASALVQSSHAQLGSNMGLRGIAHQPSSLHSNSPLLSVPTPSVAAPPPSPHQPNPAFEPSLLAEILKQPNGIAHFQQHLASLPLEARQVLLNQLAAVIQPPPSTPEAVVAQPVSLAPSQASGLPLSSPSASNPETSSIGSFGYAEGPCIEFDASEDQLLGFVSPPLGALNPGSMHLAASNPPQSAHASNGQSYPAMVNTSAAMASFLSNRLPPVGSAISQPAPLGHSGSPLLTVPSPSKPVTSPALIVPTAPVTRDQPVLASSVTSSNGAALSNWSNPFSPDLAIHDPTEPVSSPPPPALVALPVGSTADASPAIGASTLTGSPLSNLSPATSSARGRKMFSSEQIDVLECAYRRVPQFAPVFRQRLGTLLGLTDTQISKWHYRRRTKAKAQKDANSPSTFIPEYVAIVDEALKSTAGLEPVPELRVGAFNSSDVPSPSLASPKQLIVKLKLPGADTELTPGAQAHHILLSSHQGTDSPLGTGVGNSDQRSPDPPLSASDTRAFHTDRELTLAQLLNKQGGLASEESAGDLARL</sequence>
<dbReference type="Proteomes" id="UP001151582">
    <property type="component" value="Unassembled WGS sequence"/>
</dbReference>
<comment type="subcellular location">
    <subcellularLocation>
        <location evidence="1 2">Nucleus</location>
    </subcellularLocation>
</comment>
<dbReference type="Pfam" id="PF00046">
    <property type="entry name" value="Homeodomain"/>
    <property type="match status" value="1"/>
</dbReference>
<feature type="region of interest" description="Disordered" evidence="3">
    <location>
        <begin position="358"/>
        <end position="381"/>
    </location>
</feature>
<feature type="compositionally biased region" description="Polar residues" evidence="3">
    <location>
        <begin position="362"/>
        <end position="379"/>
    </location>
</feature>
<feature type="non-terminal residue" evidence="5">
    <location>
        <position position="578"/>
    </location>
</feature>
<keyword evidence="1 2" id="KW-0539">Nucleus</keyword>
<dbReference type="AlphaFoldDB" id="A0A9W8EAQ7"/>
<evidence type="ECO:0000313" key="5">
    <source>
        <dbReference type="EMBL" id="KAJ1972321.1"/>
    </source>
</evidence>
<keyword evidence="6" id="KW-1185">Reference proteome</keyword>
<feature type="region of interest" description="Disordered" evidence="3">
    <location>
        <begin position="64"/>
        <end position="101"/>
    </location>
</feature>
<accession>A0A9W8EAQ7</accession>
<evidence type="ECO:0000256" key="3">
    <source>
        <dbReference type="SAM" id="MobiDB-lite"/>
    </source>
</evidence>
<dbReference type="Gene3D" id="1.10.10.60">
    <property type="entry name" value="Homeodomain-like"/>
    <property type="match status" value="1"/>
</dbReference>
<dbReference type="SUPFAM" id="SSF46689">
    <property type="entry name" value="Homeodomain-like"/>
    <property type="match status" value="1"/>
</dbReference>
<keyword evidence="1 2" id="KW-0238">DNA-binding</keyword>
<dbReference type="CDD" id="cd00086">
    <property type="entry name" value="homeodomain"/>
    <property type="match status" value="1"/>
</dbReference>
<evidence type="ECO:0000256" key="1">
    <source>
        <dbReference type="PROSITE-ProRule" id="PRU00108"/>
    </source>
</evidence>
<evidence type="ECO:0000256" key="2">
    <source>
        <dbReference type="RuleBase" id="RU000682"/>
    </source>
</evidence>
<feature type="compositionally biased region" description="Low complexity" evidence="3">
    <location>
        <begin position="70"/>
        <end position="87"/>
    </location>
</feature>
<feature type="compositionally biased region" description="Pro residues" evidence="3">
    <location>
        <begin position="88"/>
        <end position="97"/>
    </location>
</feature>
<keyword evidence="1 2" id="KW-0371">Homeobox</keyword>
<dbReference type="InterPro" id="IPR009057">
    <property type="entry name" value="Homeodomain-like_sf"/>
</dbReference>
<name>A0A9W8EAQ7_9FUNG</name>
<dbReference type="GO" id="GO:0005634">
    <property type="term" value="C:nucleus"/>
    <property type="evidence" value="ECO:0007669"/>
    <property type="project" value="UniProtKB-SubCell"/>
</dbReference>
<feature type="domain" description="Homeobox" evidence="4">
    <location>
        <begin position="376"/>
        <end position="436"/>
    </location>
</feature>
<proteinExistence type="predicted"/>
<evidence type="ECO:0000259" key="4">
    <source>
        <dbReference type="PROSITE" id="PS50071"/>
    </source>
</evidence>
<protein>
    <recommendedName>
        <fullName evidence="4">Homeobox domain-containing protein</fullName>
    </recommendedName>
</protein>
<reference evidence="5" key="1">
    <citation type="submission" date="2022-07" db="EMBL/GenBank/DDBJ databases">
        <title>Phylogenomic reconstructions and comparative analyses of Kickxellomycotina fungi.</title>
        <authorList>
            <person name="Reynolds N.K."/>
            <person name="Stajich J.E."/>
            <person name="Barry K."/>
            <person name="Grigoriev I.V."/>
            <person name="Crous P."/>
            <person name="Smith M.E."/>
        </authorList>
    </citation>
    <scope>NUCLEOTIDE SEQUENCE</scope>
    <source>
        <strain evidence="5">RSA 567</strain>
    </source>
</reference>
<dbReference type="PROSITE" id="PS50071">
    <property type="entry name" value="HOMEOBOX_2"/>
    <property type="match status" value="1"/>
</dbReference>